<feature type="binding site" evidence="4">
    <location>
        <position position="73"/>
    </location>
    <ligand>
        <name>Zn(2+)</name>
        <dbReference type="ChEBI" id="CHEBI:29105"/>
    </ligand>
</feature>
<dbReference type="Pfam" id="PF01155">
    <property type="entry name" value="HypA"/>
    <property type="match status" value="1"/>
</dbReference>
<dbReference type="PIRSF" id="PIRSF004761">
    <property type="entry name" value="Hydrgn_mat_HypA"/>
    <property type="match status" value="1"/>
</dbReference>
<dbReference type="GO" id="GO:0051604">
    <property type="term" value="P:protein maturation"/>
    <property type="evidence" value="ECO:0007669"/>
    <property type="project" value="InterPro"/>
</dbReference>
<feature type="binding site" evidence="4">
    <location>
        <position position="86"/>
    </location>
    <ligand>
        <name>Zn(2+)</name>
        <dbReference type="ChEBI" id="CHEBI:29105"/>
    </ligand>
</feature>
<evidence type="ECO:0000256" key="1">
    <source>
        <dbReference type="ARBA" id="ARBA00022596"/>
    </source>
</evidence>
<feature type="binding site" evidence="4">
    <location>
        <position position="2"/>
    </location>
    <ligand>
        <name>Ni(2+)</name>
        <dbReference type="ChEBI" id="CHEBI:49786"/>
    </ligand>
</feature>
<comment type="function">
    <text evidence="4">Involved in the maturation of [NiFe] hydrogenases. Required for nickel insertion into the metal center of the hydrogenase.</text>
</comment>
<comment type="similarity">
    <text evidence="4">Belongs to the HypA/HybF family.</text>
</comment>
<proteinExistence type="inferred from homology"/>
<keyword evidence="3 4" id="KW-0862">Zinc</keyword>
<evidence type="ECO:0000256" key="3">
    <source>
        <dbReference type="ARBA" id="ARBA00022833"/>
    </source>
</evidence>
<comment type="caution">
    <text evidence="5">The sequence shown here is derived from an EMBL/GenBank/DDBJ whole genome shotgun (WGS) entry which is preliminary data.</text>
</comment>
<accession>A0A543IXZ9</accession>
<keyword evidence="6" id="KW-1185">Reference proteome</keyword>
<dbReference type="GO" id="GO:0008270">
    <property type="term" value="F:zinc ion binding"/>
    <property type="evidence" value="ECO:0007669"/>
    <property type="project" value="UniProtKB-UniRule"/>
</dbReference>
<dbReference type="PANTHER" id="PTHR34535">
    <property type="entry name" value="HYDROGENASE MATURATION FACTOR HYPA"/>
    <property type="match status" value="1"/>
</dbReference>
<dbReference type="EMBL" id="VFPQ01000001">
    <property type="protein sequence ID" value="TQM75448.1"/>
    <property type="molecule type" value="Genomic_DNA"/>
</dbReference>
<keyword evidence="1 4" id="KW-0533">Nickel</keyword>
<feature type="binding site" evidence="4">
    <location>
        <position position="89"/>
    </location>
    <ligand>
        <name>Zn(2+)</name>
        <dbReference type="ChEBI" id="CHEBI:29105"/>
    </ligand>
</feature>
<dbReference type="AlphaFoldDB" id="A0A543IXZ9"/>
<evidence type="ECO:0000313" key="5">
    <source>
        <dbReference type="EMBL" id="TQM75448.1"/>
    </source>
</evidence>
<dbReference type="RefSeq" id="WP_142259465.1">
    <property type="nucleotide sequence ID" value="NZ_BMPV01000001.1"/>
</dbReference>
<keyword evidence="2 4" id="KW-0479">Metal-binding</keyword>
<evidence type="ECO:0000256" key="2">
    <source>
        <dbReference type="ARBA" id="ARBA00022723"/>
    </source>
</evidence>
<dbReference type="HAMAP" id="MF_00213">
    <property type="entry name" value="HypA_HybF"/>
    <property type="match status" value="1"/>
</dbReference>
<dbReference type="PANTHER" id="PTHR34535:SF3">
    <property type="entry name" value="HYDROGENASE MATURATION FACTOR HYPA"/>
    <property type="match status" value="1"/>
</dbReference>
<evidence type="ECO:0000313" key="6">
    <source>
        <dbReference type="Proteomes" id="UP000319213"/>
    </source>
</evidence>
<feature type="binding site" evidence="4">
    <location>
        <position position="70"/>
    </location>
    <ligand>
        <name>Zn(2+)</name>
        <dbReference type="ChEBI" id="CHEBI:29105"/>
    </ligand>
</feature>
<evidence type="ECO:0000256" key="4">
    <source>
        <dbReference type="HAMAP-Rule" id="MF_00213"/>
    </source>
</evidence>
<name>A0A543IXZ9_9ACTN</name>
<dbReference type="OrthoDB" id="288014at2"/>
<sequence>MHELSICRSIAGIVNRHAAGRPVRVVHVRIGHLRQVVPDTLAYCWSLVVEDTPLAGAELRVESVPARIRCEDCGRTETLEAPVLRCGGCDGTRVSILAGEEFLITSLELAEA</sequence>
<reference evidence="5 6" key="1">
    <citation type="submission" date="2019-06" db="EMBL/GenBank/DDBJ databases">
        <title>Sequencing the genomes of 1000 actinobacteria strains.</title>
        <authorList>
            <person name="Klenk H.-P."/>
        </authorList>
    </citation>
    <scope>NUCLEOTIDE SEQUENCE [LARGE SCALE GENOMIC DNA]</scope>
    <source>
        <strain evidence="5 6">DSM 43186</strain>
    </source>
</reference>
<gene>
    <name evidence="4" type="primary">hypA</name>
    <name evidence="5" type="ORF">FHX40_2156</name>
</gene>
<organism evidence="5 6">
    <name type="scientific">Thermopolyspora flexuosa</name>
    <dbReference type="NCBI Taxonomy" id="103836"/>
    <lineage>
        <taxon>Bacteria</taxon>
        <taxon>Bacillati</taxon>
        <taxon>Actinomycetota</taxon>
        <taxon>Actinomycetes</taxon>
        <taxon>Streptosporangiales</taxon>
        <taxon>Streptosporangiaceae</taxon>
        <taxon>Thermopolyspora</taxon>
    </lineage>
</organism>
<dbReference type="Proteomes" id="UP000319213">
    <property type="component" value="Unassembled WGS sequence"/>
</dbReference>
<dbReference type="Gene3D" id="3.30.2320.80">
    <property type="match status" value="1"/>
</dbReference>
<dbReference type="InterPro" id="IPR000688">
    <property type="entry name" value="HypA/HybF"/>
</dbReference>
<protein>
    <recommendedName>
        <fullName evidence="4">Hydrogenase maturation factor HypA</fullName>
    </recommendedName>
</protein>
<dbReference type="GO" id="GO:0016151">
    <property type="term" value="F:nickel cation binding"/>
    <property type="evidence" value="ECO:0007669"/>
    <property type="project" value="UniProtKB-UniRule"/>
</dbReference>